<keyword evidence="3" id="KW-0548">Nucleotidyltransferase</keyword>
<keyword evidence="3" id="KW-0695">RNA-directed DNA polymerase</keyword>
<keyword evidence="4" id="KW-1185">Reference proteome</keyword>
<dbReference type="InterPro" id="IPR043502">
    <property type="entry name" value="DNA/RNA_pol_sf"/>
</dbReference>
<dbReference type="GO" id="GO:0003964">
    <property type="term" value="F:RNA-directed DNA polymerase activity"/>
    <property type="evidence" value="ECO:0007669"/>
    <property type="project" value="UniProtKB-KW"/>
</dbReference>
<evidence type="ECO:0000313" key="4">
    <source>
        <dbReference type="Proteomes" id="UP001458880"/>
    </source>
</evidence>
<feature type="region of interest" description="Disordered" evidence="1">
    <location>
        <begin position="1"/>
        <end position="37"/>
    </location>
</feature>
<dbReference type="EMBL" id="JASPKY010000450">
    <property type="protein sequence ID" value="KAK9696472.1"/>
    <property type="molecule type" value="Genomic_DNA"/>
</dbReference>
<feature type="domain" description="Reverse transcriptase Ty1/copia-type" evidence="2">
    <location>
        <begin position="208"/>
        <end position="282"/>
    </location>
</feature>
<proteinExistence type="predicted"/>
<feature type="compositionally biased region" description="Basic and acidic residues" evidence="1">
    <location>
        <begin position="18"/>
        <end position="33"/>
    </location>
</feature>
<dbReference type="AlphaFoldDB" id="A0AAW1J149"/>
<accession>A0AAW1J149</accession>
<gene>
    <name evidence="3" type="ORF">QE152_g31895</name>
</gene>
<evidence type="ECO:0000256" key="1">
    <source>
        <dbReference type="SAM" id="MobiDB-lite"/>
    </source>
</evidence>
<keyword evidence="3" id="KW-0808">Transferase</keyword>
<dbReference type="PANTHER" id="PTHR11439">
    <property type="entry name" value="GAG-POL-RELATED RETROTRANSPOSON"/>
    <property type="match status" value="1"/>
</dbReference>
<evidence type="ECO:0000259" key="2">
    <source>
        <dbReference type="Pfam" id="PF07727"/>
    </source>
</evidence>
<name>A0AAW1J149_POPJA</name>
<organism evidence="3 4">
    <name type="scientific">Popillia japonica</name>
    <name type="common">Japanese beetle</name>
    <dbReference type="NCBI Taxonomy" id="7064"/>
    <lineage>
        <taxon>Eukaryota</taxon>
        <taxon>Metazoa</taxon>
        <taxon>Ecdysozoa</taxon>
        <taxon>Arthropoda</taxon>
        <taxon>Hexapoda</taxon>
        <taxon>Insecta</taxon>
        <taxon>Pterygota</taxon>
        <taxon>Neoptera</taxon>
        <taxon>Endopterygota</taxon>
        <taxon>Coleoptera</taxon>
        <taxon>Polyphaga</taxon>
        <taxon>Scarabaeiformia</taxon>
        <taxon>Scarabaeidae</taxon>
        <taxon>Rutelinae</taxon>
        <taxon>Popillia</taxon>
    </lineage>
</organism>
<protein>
    <submittedName>
        <fullName evidence="3">Reverse transcriptase (RNA-dependent DNA polymerase)</fullName>
    </submittedName>
</protein>
<reference evidence="3 4" key="1">
    <citation type="journal article" date="2024" name="BMC Genomics">
        <title>De novo assembly and annotation of Popillia japonica's genome with initial clues to its potential as an invasive pest.</title>
        <authorList>
            <person name="Cucini C."/>
            <person name="Boschi S."/>
            <person name="Funari R."/>
            <person name="Cardaioli E."/>
            <person name="Iannotti N."/>
            <person name="Marturano G."/>
            <person name="Paoli F."/>
            <person name="Bruttini M."/>
            <person name="Carapelli A."/>
            <person name="Frati F."/>
            <person name="Nardi F."/>
        </authorList>
    </citation>
    <scope>NUCLEOTIDE SEQUENCE [LARGE SCALE GENOMIC DNA]</scope>
    <source>
        <strain evidence="3">DMR45628</strain>
    </source>
</reference>
<dbReference type="Pfam" id="PF07727">
    <property type="entry name" value="RVT_2"/>
    <property type="match status" value="1"/>
</dbReference>
<dbReference type="InterPro" id="IPR013103">
    <property type="entry name" value="RVT_2"/>
</dbReference>
<evidence type="ECO:0000313" key="3">
    <source>
        <dbReference type="EMBL" id="KAK9696472.1"/>
    </source>
</evidence>
<dbReference type="SUPFAM" id="SSF56672">
    <property type="entry name" value="DNA/RNA polymerases"/>
    <property type="match status" value="1"/>
</dbReference>
<dbReference type="Proteomes" id="UP001458880">
    <property type="component" value="Unassembled WGS sequence"/>
</dbReference>
<sequence>MKKKELMTPKKMKQSNDNGKEVDENNEEKRINDAEENEAEILNPGVGEEIELRRSERVRKKTACHCCNLVHCKQEDITDPKTPEEALSCTESEKWYKAMEEEIVDENNEEKRINDAEENEAEILNPGVGEEIELRRSERVRKKTACHCCNLVHCKQEDITDPKTPEEALSRTESEKWYKAMEEEIRNINRNQAWEIIKRSVNKNIIGNDFVLMGEKCRIYEMKQTLLNEFDIKDLGPILSILSTDVCRPTIDIIELNQSRYIRKILKELNMDECKGISTPMEMKNGDDNTEQFDEYTYRRAMGSLIYLANVTRPDISFAAAYLSQFNNCATKGCWTKVKRVLRYLRKTENAKLVFKKSGEKLRFYVDADWPSDQKDRKSWSGFVIKFASAAIEWRTRKQRTVSLSTVEAEYVAMTEIVKEWLWIKNFITELGMIEFLPDPCVINCDNQGAISLSKSKVISSKSKHIDVKLHFLRDLVDKHEIIFEYVSTDNNIADIFTKPLGRVKNEEFCIKLGLKVKNEEFCIKLGLKLE</sequence>
<dbReference type="CDD" id="cd09272">
    <property type="entry name" value="RNase_HI_RT_Ty1"/>
    <property type="match status" value="1"/>
</dbReference>
<dbReference type="PANTHER" id="PTHR11439:SF467">
    <property type="entry name" value="INTEGRASE CATALYTIC DOMAIN-CONTAINING PROTEIN"/>
    <property type="match status" value="1"/>
</dbReference>
<comment type="caution">
    <text evidence="3">The sequence shown here is derived from an EMBL/GenBank/DDBJ whole genome shotgun (WGS) entry which is preliminary data.</text>
</comment>